<evidence type="ECO:0000256" key="3">
    <source>
        <dbReference type="ARBA" id="ARBA00023163"/>
    </source>
</evidence>
<evidence type="ECO:0000259" key="4">
    <source>
        <dbReference type="PROSITE" id="PS01124"/>
    </source>
</evidence>
<gene>
    <name evidence="5" type="ORF">EGH82_21365</name>
</gene>
<protein>
    <submittedName>
        <fullName evidence="5">AraC family transcriptional regulator</fullName>
    </submittedName>
</protein>
<keyword evidence="3" id="KW-0804">Transcription</keyword>
<evidence type="ECO:0000256" key="1">
    <source>
        <dbReference type="ARBA" id="ARBA00023015"/>
    </source>
</evidence>
<sequence>MDKDNYFQYIANPKFDNVAKLQAVMSDFTYSKHAHEEFSLGVTLQGRQDFFCHDAYYKSPQGGVMVFNPDDIHDGHSGAEQNLKYVMLYVHPDEFVPAFHSLGIKNLNDVRVQNRLIDDAALRQQIIDLSHLIEHKNFSQIEYEHGVYQLAQSLAKHSEKNEHTINTTRIDTLLHRAKEFIHANLAVDISIDDIAHAASISKYHFIRLFRSQFGITPHQYVLNCRINLARRYLDQGWSTTQSAQLAGFADISHLNRRFKRVYGMTPKQYQLQRRPNSAN</sequence>
<accession>A0A3N3DTI2</accession>
<dbReference type="InterPro" id="IPR009057">
    <property type="entry name" value="Homeodomain-like_sf"/>
</dbReference>
<proteinExistence type="predicted"/>
<feature type="domain" description="HTH araC/xylS-type" evidence="4">
    <location>
        <begin position="175"/>
        <end position="272"/>
    </location>
</feature>
<dbReference type="GO" id="GO:0043565">
    <property type="term" value="F:sequence-specific DNA binding"/>
    <property type="evidence" value="ECO:0007669"/>
    <property type="project" value="InterPro"/>
</dbReference>
<dbReference type="Pfam" id="PF12833">
    <property type="entry name" value="HTH_18"/>
    <property type="match status" value="1"/>
</dbReference>
<dbReference type="SUPFAM" id="SSF51215">
    <property type="entry name" value="Regulatory protein AraC"/>
    <property type="match status" value="1"/>
</dbReference>
<keyword evidence="1" id="KW-0805">Transcription regulation</keyword>
<evidence type="ECO:0000313" key="6">
    <source>
        <dbReference type="Proteomes" id="UP000278792"/>
    </source>
</evidence>
<keyword evidence="2" id="KW-0238">DNA-binding</keyword>
<dbReference type="GO" id="GO:0003700">
    <property type="term" value="F:DNA-binding transcription factor activity"/>
    <property type="evidence" value="ECO:0007669"/>
    <property type="project" value="InterPro"/>
</dbReference>
<dbReference type="PANTHER" id="PTHR46796:SF2">
    <property type="entry name" value="TRANSCRIPTIONAL REGULATORY PROTEIN"/>
    <property type="match status" value="1"/>
</dbReference>
<dbReference type="RefSeq" id="WP_123783603.1">
    <property type="nucleotide sequence ID" value="NZ_RKIK01000113.1"/>
</dbReference>
<reference evidence="5 6" key="1">
    <citation type="submission" date="2018-11" db="EMBL/GenBank/DDBJ databases">
        <title>Vibrio ponticus strain CAIM 1751 pathogenic for the snapper Lutjanus guttatus.</title>
        <authorList>
            <person name="Soto-Rodriguez S."/>
            <person name="Lozano-Olvera R."/>
            <person name="Gomez-Gil B."/>
        </authorList>
    </citation>
    <scope>NUCLEOTIDE SEQUENCE [LARGE SCALE GENOMIC DNA]</scope>
    <source>
        <strain evidence="5 6">CAIM 1751</strain>
    </source>
</reference>
<dbReference type="Gene3D" id="1.10.10.60">
    <property type="entry name" value="Homeodomain-like"/>
    <property type="match status" value="2"/>
</dbReference>
<dbReference type="SMART" id="SM00342">
    <property type="entry name" value="HTH_ARAC"/>
    <property type="match status" value="1"/>
</dbReference>
<dbReference type="Pfam" id="PF02311">
    <property type="entry name" value="AraC_binding"/>
    <property type="match status" value="1"/>
</dbReference>
<dbReference type="InterPro" id="IPR003313">
    <property type="entry name" value="AraC-bd"/>
</dbReference>
<dbReference type="AlphaFoldDB" id="A0A3N3DTI2"/>
<name>A0A3N3DTI2_9VIBR</name>
<dbReference type="InterPro" id="IPR018060">
    <property type="entry name" value="HTH_AraC"/>
</dbReference>
<dbReference type="EMBL" id="RKIK01000113">
    <property type="protein sequence ID" value="ROV57804.1"/>
    <property type="molecule type" value="Genomic_DNA"/>
</dbReference>
<dbReference type="InterPro" id="IPR037923">
    <property type="entry name" value="HTH-like"/>
</dbReference>
<dbReference type="Proteomes" id="UP000278792">
    <property type="component" value="Unassembled WGS sequence"/>
</dbReference>
<dbReference type="PANTHER" id="PTHR46796">
    <property type="entry name" value="HTH-TYPE TRANSCRIPTIONAL ACTIVATOR RHAS-RELATED"/>
    <property type="match status" value="1"/>
</dbReference>
<organism evidence="5 6">
    <name type="scientific">Vibrio ponticus</name>
    <dbReference type="NCBI Taxonomy" id="265668"/>
    <lineage>
        <taxon>Bacteria</taxon>
        <taxon>Pseudomonadati</taxon>
        <taxon>Pseudomonadota</taxon>
        <taxon>Gammaproteobacteria</taxon>
        <taxon>Vibrionales</taxon>
        <taxon>Vibrionaceae</taxon>
        <taxon>Vibrio</taxon>
    </lineage>
</organism>
<comment type="caution">
    <text evidence="5">The sequence shown here is derived from an EMBL/GenBank/DDBJ whole genome shotgun (WGS) entry which is preliminary data.</text>
</comment>
<evidence type="ECO:0000313" key="5">
    <source>
        <dbReference type="EMBL" id="ROV57804.1"/>
    </source>
</evidence>
<dbReference type="PROSITE" id="PS01124">
    <property type="entry name" value="HTH_ARAC_FAMILY_2"/>
    <property type="match status" value="1"/>
</dbReference>
<dbReference type="InterPro" id="IPR050204">
    <property type="entry name" value="AraC_XylS_family_regulators"/>
</dbReference>
<dbReference type="SUPFAM" id="SSF46689">
    <property type="entry name" value="Homeodomain-like"/>
    <property type="match status" value="2"/>
</dbReference>
<evidence type="ECO:0000256" key="2">
    <source>
        <dbReference type="ARBA" id="ARBA00023125"/>
    </source>
</evidence>